<accession>A0A9W9M079</accession>
<dbReference type="AlphaFoldDB" id="A0A9W9M079"/>
<organism evidence="1 2">
    <name type="scientific">Penicillium capsulatum</name>
    <dbReference type="NCBI Taxonomy" id="69766"/>
    <lineage>
        <taxon>Eukaryota</taxon>
        <taxon>Fungi</taxon>
        <taxon>Dikarya</taxon>
        <taxon>Ascomycota</taxon>
        <taxon>Pezizomycotina</taxon>
        <taxon>Eurotiomycetes</taxon>
        <taxon>Eurotiomycetidae</taxon>
        <taxon>Eurotiales</taxon>
        <taxon>Aspergillaceae</taxon>
        <taxon>Penicillium</taxon>
    </lineage>
</organism>
<dbReference type="EMBL" id="JAPQKO010000001">
    <property type="protein sequence ID" value="KAJ5184210.1"/>
    <property type="molecule type" value="Genomic_DNA"/>
</dbReference>
<reference evidence="1" key="2">
    <citation type="journal article" date="2023" name="IMA Fungus">
        <title>Comparative genomic study of the Penicillium genus elucidates a diverse pangenome and 15 lateral gene transfer events.</title>
        <authorList>
            <person name="Petersen C."/>
            <person name="Sorensen T."/>
            <person name="Nielsen M.R."/>
            <person name="Sondergaard T.E."/>
            <person name="Sorensen J.L."/>
            <person name="Fitzpatrick D.A."/>
            <person name="Frisvad J.C."/>
            <person name="Nielsen K.L."/>
        </authorList>
    </citation>
    <scope>NUCLEOTIDE SEQUENCE</scope>
    <source>
        <strain evidence="1">IBT 21917</strain>
    </source>
</reference>
<dbReference type="OrthoDB" id="4369670at2759"/>
<protein>
    <submittedName>
        <fullName evidence="1">Uncharacterized protein</fullName>
    </submittedName>
</protein>
<evidence type="ECO:0000313" key="1">
    <source>
        <dbReference type="EMBL" id="KAJ5184210.1"/>
    </source>
</evidence>
<proteinExistence type="predicted"/>
<evidence type="ECO:0000313" key="2">
    <source>
        <dbReference type="Proteomes" id="UP001146351"/>
    </source>
</evidence>
<name>A0A9W9M079_9EURO</name>
<gene>
    <name evidence="1" type="ORF">N7492_001826</name>
</gene>
<keyword evidence="2" id="KW-1185">Reference proteome</keyword>
<sequence>MWASKGLAAQKLGVLFTFVSSIADLKLFPAIYQSALVLLLIIRGWDDERSGYAQPLSPEMEKLDPTLRIWLCSQGFTKDRDILRLAQYSGGSQVHSLLKEIREAQPTCTSGETISHAILPETKTQEEAQAAQFLSEEMSRTNTPLESNTVKGKEIEAEHGEEEKRANEAWQTLEGGALPPSTNILVSDDSNEDLVTEDLLDDAVSKASVMVEPRVPEQSAAVPRPKTEINKLSWKRSLDLLTGYHFQGTERKKSRFSSYSFCIYYILFYIHEAPPDCKLCFVKAELAPPGERHPNAYATKANETDPGARFALRVAIHDANGEETFLDFRLACGYILWRHPGGDQSAKVKISFCPQKNDECLC</sequence>
<comment type="caution">
    <text evidence="1">The sequence shown here is derived from an EMBL/GenBank/DDBJ whole genome shotgun (WGS) entry which is preliminary data.</text>
</comment>
<reference evidence="1" key="1">
    <citation type="submission" date="2022-11" db="EMBL/GenBank/DDBJ databases">
        <authorList>
            <person name="Petersen C."/>
        </authorList>
    </citation>
    <scope>NUCLEOTIDE SEQUENCE</scope>
    <source>
        <strain evidence="1">IBT 21917</strain>
    </source>
</reference>
<dbReference type="Proteomes" id="UP001146351">
    <property type="component" value="Unassembled WGS sequence"/>
</dbReference>